<evidence type="ECO:0000313" key="5">
    <source>
        <dbReference type="EMBL" id="MBC5644080.1"/>
    </source>
</evidence>
<dbReference type="Gene3D" id="1.10.150.130">
    <property type="match status" value="1"/>
</dbReference>
<dbReference type="PANTHER" id="PTHR30349:SF64">
    <property type="entry name" value="PROPHAGE INTEGRASE INTD-RELATED"/>
    <property type="match status" value="1"/>
</dbReference>
<organism evidence="5 6">
    <name type="scientific">Parabacteroides segnis</name>
    <dbReference type="NCBI Taxonomy" id="2763058"/>
    <lineage>
        <taxon>Bacteria</taxon>
        <taxon>Pseudomonadati</taxon>
        <taxon>Bacteroidota</taxon>
        <taxon>Bacteroidia</taxon>
        <taxon>Bacteroidales</taxon>
        <taxon>Tannerellaceae</taxon>
        <taxon>Parabacteroides</taxon>
    </lineage>
</organism>
<dbReference type="EMBL" id="JACOOI010000015">
    <property type="protein sequence ID" value="MBC5644080.1"/>
    <property type="molecule type" value="Genomic_DNA"/>
</dbReference>
<evidence type="ECO:0000256" key="2">
    <source>
        <dbReference type="ARBA" id="ARBA00023125"/>
    </source>
</evidence>
<dbReference type="SUPFAM" id="SSF56349">
    <property type="entry name" value="DNA breaking-rejoining enzymes"/>
    <property type="match status" value="1"/>
</dbReference>
<name>A0ABR7E2T2_9BACT</name>
<dbReference type="Proteomes" id="UP000644010">
    <property type="component" value="Unassembled WGS sequence"/>
</dbReference>
<comment type="caution">
    <text evidence="5">The sequence shown here is derived from an EMBL/GenBank/DDBJ whole genome shotgun (WGS) entry which is preliminary data.</text>
</comment>
<dbReference type="InterPro" id="IPR013762">
    <property type="entry name" value="Integrase-like_cat_sf"/>
</dbReference>
<evidence type="ECO:0000256" key="3">
    <source>
        <dbReference type="ARBA" id="ARBA00023172"/>
    </source>
</evidence>
<feature type="domain" description="Tyr recombinase" evidence="4">
    <location>
        <begin position="119"/>
        <end position="306"/>
    </location>
</feature>
<evidence type="ECO:0000313" key="6">
    <source>
        <dbReference type="Proteomes" id="UP000644010"/>
    </source>
</evidence>
<protein>
    <submittedName>
        <fullName evidence="5">Site-specific integrase</fullName>
    </submittedName>
</protein>
<dbReference type="PANTHER" id="PTHR30349">
    <property type="entry name" value="PHAGE INTEGRASE-RELATED"/>
    <property type="match status" value="1"/>
</dbReference>
<proteinExistence type="inferred from homology"/>
<dbReference type="RefSeq" id="WP_186960016.1">
    <property type="nucleotide sequence ID" value="NZ_JACOOI010000015.1"/>
</dbReference>
<dbReference type="InterPro" id="IPR025269">
    <property type="entry name" value="SAM-like_dom"/>
</dbReference>
<accession>A0ABR7E2T2</accession>
<evidence type="ECO:0000256" key="1">
    <source>
        <dbReference type="ARBA" id="ARBA00008857"/>
    </source>
</evidence>
<dbReference type="InterPro" id="IPR010998">
    <property type="entry name" value="Integrase_recombinase_N"/>
</dbReference>
<dbReference type="InterPro" id="IPR050090">
    <property type="entry name" value="Tyrosine_recombinase_XerCD"/>
</dbReference>
<sequence>MKARKKKETLLLDDFFRQQIAHLDENENHFTAANYRNARQSVRRFVGEESGCFPLKEVTGQWVSDYVVYMQDTDKLSASSADCYYRILRAVYNKAVKQSRVEEAEEYPFKYINIAVPPTLKRALSETEVCRLRDAKLTGEKARARDVFMFLFYARGMCFVDLFKLKKSDLYGGYINYSRSKTSMPLRVKIIPELRELIDRYEEEDSPYLFPFLHRNRYHKEKEVAEQSALKRVNRQLEEIGKALDFPFPLTTYVARHTWATLVESCGTATAIISQALGHSSERVTRIYMKGMPSHVIDETNEEMLNALIRYNSKKGKGKNKKCLIPCKNRTSHRSVKINP</sequence>
<dbReference type="InterPro" id="IPR002104">
    <property type="entry name" value="Integrase_catalytic"/>
</dbReference>
<reference evidence="5 6" key="1">
    <citation type="submission" date="2020-08" db="EMBL/GenBank/DDBJ databases">
        <title>Genome public.</title>
        <authorList>
            <person name="Liu C."/>
            <person name="Sun Q."/>
        </authorList>
    </citation>
    <scope>NUCLEOTIDE SEQUENCE [LARGE SCALE GENOMIC DNA]</scope>
    <source>
        <strain evidence="5 6">BX2</strain>
    </source>
</reference>
<dbReference type="Pfam" id="PF13102">
    <property type="entry name" value="Phage_int_SAM_5"/>
    <property type="match status" value="1"/>
</dbReference>
<keyword evidence="6" id="KW-1185">Reference proteome</keyword>
<gene>
    <name evidence="5" type="ORF">H8S77_14445</name>
</gene>
<dbReference type="InterPro" id="IPR011010">
    <property type="entry name" value="DNA_brk_join_enz"/>
</dbReference>
<keyword evidence="3" id="KW-0233">DNA recombination</keyword>
<evidence type="ECO:0000259" key="4">
    <source>
        <dbReference type="PROSITE" id="PS51898"/>
    </source>
</evidence>
<dbReference type="Pfam" id="PF00589">
    <property type="entry name" value="Phage_integrase"/>
    <property type="match status" value="1"/>
</dbReference>
<dbReference type="PROSITE" id="PS51898">
    <property type="entry name" value="TYR_RECOMBINASE"/>
    <property type="match status" value="1"/>
</dbReference>
<keyword evidence="2" id="KW-0238">DNA-binding</keyword>
<dbReference type="Gene3D" id="1.10.443.10">
    <property type="entry name" value="Intergrase catalytic core"/>
    <property type="match status" value="1"/>
</dbReference>
<comment type="similarity">
    <text evidence="1">Belongs to the 'phage' integrase family.</text>
</comment>